<evidence type="ECO:0000256" key="3">
    <source>
        <dbReference type="ARBA" id="ARBA00022801"/>
    </source>
</evidence>
<dbReference type="Proteomes" id="UP000053699">
    <property type="component" value="Unassembled WGS sequence"/>
</dbReference>
<feature type="active site" description="Nucleophile" evidence="5">
    <location>
        <position position="13"/>
    </location>
</feature>
<sequence length="165" mass="18454">MSDLTALHVTFVCTSNIYRSPIAEKMFAEQLRRYSHRDAMRVTSAGTGNRHVSDGTDALVTRVLRAHGYPTNHCTTQVNADHLSADLVVSLGRNQVVMLRQLGVENSRIRMLRSFDPSSGAYALDVEDPDCGEYDDFEEIFAIIETALPGLHDWLDERFAQNGHS</sequence>
<dbReference type="Pfam" id="PF01451">
    <property type="entry name" value="LMWPc"/>
    <property type="match status" value="1"/>
</dbReference>
<evidence type="ECO:0000256" key="2">
    <source>
        <dbReference type="ARBA" id="ARBA00013064"/>
    </source>
</evidence>
<comment type="caution">
    <text evidence="7">The sequence shown here is derived from an EMBL/GenBank/DDBJ whole genome shotgun (WGS) entry which is preliminary data.</text>
</comment>
<dbReference type="SMART" id="SM00226">
    <property type="entry name" value="LMWPc"/>
    <property type="match status" value="1"/>
</dbReference>
<keyword evidence="8" id="KW-1185">Reference proteome</keyword>
<reference evidence="7 8" key="1">
    <citation type="journal article" date="2015" name="Proc. Natl. Acad. Sci. U.S.A.">
        <title>Insight into the evolution and origin of leprosy bacilli from the genome sequence of Mycobacterium lepromatosis.</title>
        <authorList>
            <person name="Singh P."/>
            <person name="Benjak A."/>
            <person name="Schuenemann V.J."/>
            <person name="Herbig A."/>
            <person name="Avanzi C."/>
            <person name="Busso P."/>
            <person name="Nieselt K."/>
            <person name="Krause J."/>
            <person name="Vera-Cabrera L."/>
            <person name="Cole S.T."/>
        </authorList>
    </citation>
    <scope>NUCLEOTIDE SEQUENCE [LARGE SCALE GENOMIC DNA]</scope>
    <source>
        <strain evidence="7 8">Mx1-22A</strain>
    </source>
</reference>
<feature type="active site" evidence="5">
    <location>
        <position position="19"/>
    </location>
</feature>
<dbReference type="Gene3D" id="3.40.50.2300">
    <property type="match status" value="1"/>
</dbReference>
<evidence type="ECO:0000256" key="4">
    <source>
        <dbReference type="ARBA" id="ARBA00022912"/>
    </source>
</evidence>
<dbReference type="InterPro" id="IPR017867">
    <property type="entry name" value="Tyr_phospatase_low_mol_wt"/>
</dbReference>
<dbReference type="OrthoDB" id="9784339at2"/>
<proteinExistence type="inferred from homology"/>
<organism evidence="7 8">
    <name type="scientific">Mycobacterium lepromatosis</name>
    <dbReference type="NCBI Taxonomy" id="480418"/>
    <lineage>
        <taxon>Bacteria</taxon>
        <taxon>Bacillati</taxon>
        <taxon>Actinomycetota</taxon>
        <taxon>Actinomycetes</taxon>
        <taxon>Mycobacteriales</taxon>
        <taxon>Mycobacteriaceae</taxon>
        <taxon>Mycobacterium</taxon>
    </lineage>
</organism>
<dbReference type="InterPro" id="IPR023485">
    <property type="entry name" value="Ptyr_pPase"/>
</dbReference>
<dbReference type="InterPro" id="IPR050438">
    <property type="entry name" value="LMW_PTPase"/>
</dbReference>
<name>A0A0F4EQG2_9MYCO</name>
<dbReference type="AlphaFoldDB" id="A0A0F4EQG2"/>
<evidence type="ECO:0000256" key="1">
    <source>
        <dbReference type="ARBA" id="ARBA00011063"/>
    </source>
</evidence>
<dbReference type="PRINTS" id="PR00719">
    <property type="entry name" value="LMWPTPASE"/>
</dbReference>
<comment type="similarity">
    <text evidence="1">Belongs to the low molecular weight phosphotyrosine protein phosphatase family.</text>
</comment>
<protein>
    <recommendedName>
        <fullName evidence="2">protein-tyrosine-phosphatase</fullName>
        <ecNumber evidence="2">3.1.3.48</ecNumber>
    </recommendedName>
</protein>
<dbReference type="InterPro" id="IPR036196">
    <property type="entry name" value="Ptyr_pPase_sf"/>
</dbReference>
<dbReference type="SUPFAM" id="SSF52788">
    <property type="entry name" value="Phosphotyrosine protein phosphatases I"/>
    <property type="match status" value="1"/>
</dbReference>
<evidence type="ECO:0000259" key="6">
    <source>
        <dbReference type="SMART" id="SM00226"/>
    </source>
</evidence>
<dbReference type="GO" id="GO:0004725">
    <property type="term" value="F:protein tyrosine phosphatase activity"/>
    <property type="evidence" value="ECO:0007669"/>
    <property type="project" value="UniProtKB-EC"/>
</dbReference>
<dbReference type="EC" id="3.1.3.48" evidence="2"/>
<gene>
    <name evidence="7" type="primary">ptpA</name>
    <name evidence="7" type="ORF">MLPM_1643</name>
</gene>
<keyword evidence="3" id="KW-0378">Hydrolase</keyword>
<feature type="active site" description="Proton donor" evidence="5">
    <location>
        <position position="128"/>
    </location>
</feature>
<dbReference type="EMBL" id="JRPY01000070">
    <property type="protein sequence ID" value="KJX75019.1"/>
    <property type="molecule type" value="Genomic_DNA"/>
</dbReference>
<keyword evidence="4" id="KW-0904">Protein phosphatase</keyword>
<dbReference type="STRING" id="480418.GCA_000975265_02203"/>
<evidence type="ECO:0000256" key="5">
    <source>
        <dbReference type="PIRSR" id="PIRSR617867-1"/>
    </source>
</evidence>
<feature type="domain" description="Phosphotyrosine protein phosphatase I" evidence="6">
    <location>
        <begin position="7"/>
        <end position="154"/>
    </location>
</feature>
<dbReference type="PATRIC" id="fig|480418.6.peg.3413"/>
<accession>A0A0F4EQG2</accession>
<evidence type="ECO:0000313" key="7">
    <source>
        <dbReference type="EMBL" id="KJX75019.1"/>
    </source>
</evidence>
<dbReference type="PANTHER" id="PTHR11717">
    <property type="entry name" value="LOW MOLECULAR WEIGHT PROTEIN TYROSINE PHOSPHATASE"/>
    <property type="match status" value="1"/>
</dbReference>
<dbReference type="PANTHER" id="PTHR11717:SF7">
    <property type="entry name" value="LOW MOLECULAR WEIGHT PHOSPHOTYROSINE PROTEIN PHOSPHATASE"/>
    <property type="match status" value="1"/>
</dbReference>
<evidence type="ECO:0000313" key="8">
    <source>
        <dbReference type="Proteomes" id="UP000053699"/>
    </source>
</evidence>